<dbReference type="Pfam" id="PF01966">
    <property type="entry name" value="HD"/>
    <property type="match status" value="1"/>
</dbReference>
<evidence type="ECO:0000259" key="1">
    <source>
        <dbReference type="SMART" id="SM00471"/>
    </source>
</evidence>
<protein>
    <submittedName>
        <fullName evidence="2">HD domain-containing protein</fullName>
    </submittedName>
</protein>
<dbReference type="PANTHER" id="PTHR33594">
    <property type="entry name" value="SUPERFAMILY HYDROLASE, PUTATIVE (AFU_ORTHOLOGUE AFUA_1G03035)-RELATED"/>
    <property type="match status" value="1"/>
</dbReference>
<evidence type="ECO:0000313" key="3">
    <source>
        <dbReference type="Proteomes" id="UP001264156"/>
    </source>
</evidence>
<accession>A0ABU2DM94</accession>
<dbReference type="SMART" id="SM00471">
    <property type="entry name" value="HDc"/>
    <property type="match status" value="1"/>
</dbReference>
<dbReference type="CDD" id="cd00077">
    <property type="entry name" value="HDc"/>
    <property type="match status" value="1"/>
</dbReference>
<gene>
    <name evidence="2" type="ORF">RIU57_28440</name>
</gene>
<name>A0ABU2DM94_ACHAE</name>
<dbReference type="InterPro" id="IPR006674">
    <property type="entry name" value="HD_domain"/>
</dbReference>
<feature type="domain" description="HD/PDEase" evidence="1">
    <location>
        <begin position="25"/>
        <end position="143"/>
    </location>
</feature>
<evidence type="ECO:0000313" key="2">
    <source>
        <dbReference type="EMBL" id="MDR7949082.1"/>
    </source>
</evidence>
<dbReference type="Gene3D" id="1.10.3210.50">
    <property type="match status" value="1"/>
</dbReference>
<reference evidence="3" key="1">
    <citation type="submission" date="2023-07" db="EMBL/GenBank/DDBJ databases">
        <title>Glyphosate-induced phosphonatase operons in soil bacteria of genus Achromobacter.</title>
        <authorList>
            <person name="Epiktetov D.O."/>
            <person name="Sviridov A.V."/>
            <person name="Tarlachkov S.V."/>
            <person name="Shushkova T.V."/>
            <person name="Toropygin I.Y."/>
            <person name="Leontievsky A."/>
        </authorList>
    </citation>
    <scope>NUCLEOTIDE SEQUENCE [LARGE SCALE GENOMIC DNA]</scope>
    <source>
        <strain evidence="3">Kg 16</strain>
    </source>
</reference>
<organism evidence="2 3">
    <name type="scientific">Achromobacter aegrifaciens</name>
    <dbReference type="NCBI Taxonomy" id="1287736"/>
    <lineage>
        <taxon>Bacteria</taxon>
        <taxon>Pseudomonadati</taxon>
        <taxon>Pseudomonadota</taxon>
        <taxon>Betaproteobacteria</taxon>
        <taxon>Burkholderiales</taxon>
        <taxon>Alcaligenaceae</taxon>
        <taxon>Achromobacter</taxon>
    </lineage>
</organism>
<dbReference type="EMBL" id="JAVKVN010000015">
    <property type="protein sequence ID" value="MDR7949082.1"/>
    <property type="molecule type" value="Genomic_DNA"/>
</dbReference>
<dbReference type="InterPro" id="IPR003607">
    <property type="entry name" value="HD/PDEase_dom"/>
</dbReference>
<dbReference type="SUPFAM" id="SSF109604">
    <property type="entry name" value="HD-domain/PDEase-like"/>
    <property type="match status" value="1"/>
</dbReference>
<sequence length="216" mass="23550">MKMREDLAALRPQLILIAQSADTGDGAHDLSHLERVWKAANSMLAHHPEADAMVVMAASYLHDLVNLPKNHPDRARASAMAADEAVRELQAAGYPSTKLAAVHHAIEAHSYSANIPPRTIEARIVQDADRLDALGPVGLARMFHVGGQLGRALAHPTDPMGTHRQLDDGAYALDHIELKLARIAGTMQTDGGRALAATRLDWIRRFRDEFVADWSA</sequence>
<dbReference type="RefSeq" id="WP_175181975.1">
    <property type="nucleotide sequence ID" value="NZ_CADIJY010000012.1"/>
</dbReference>
<keyword evidence="3" id="KW-1185">Reference proteome</keyword>
<comment type="caution">
    <text evidence="2">The sequence shown here is derived from an EMBL/GenBank/DDBJ whole genome shotgun (WGS) entry which is preliminary data.</text>
</comment>
<proteinExistence type="predicted"/>
<dbReference type="Proteomes" id="UP001264156">
    <property type="component" value="Unassembled WGS sequence"/>
</dbReference>
<dbReference type="PANTHER" id="PTHR33594:SF1">
    <property type="entry name" value="HD_PDEASE DOMAIN-CONTAINING PROTEIN"/>
    <property type="match status" value="1"/>
</dbReference>